<feature type="domain" description="DUF3381" evidence="15">
    <location>
        <begin position="658"/>
        <end position="869"/>
    </location>
</feature>
<feature type="binding site" evidence="10">
    <location>
        <position position="406"/>
    </location>
    <ligand>
        <name>S-adenosyl-L-methionine</name>
        <dbReference type="ChEBI" id="CHEBI:59789"/>
    </ligand>
</feature>
<dbReference type="PANTHER" id="PTHR24166:SF48">
    <property type="entry name" value="PROTEIN VAPYRIN"/>
    <property type="match status" value="1"/>
</dbReference>
<dbReference type="Pfam" id="PF11861">
    <property type="entry name" value="DUF3381"/>
    <property type="match status" value="1"/>
</dbReference>
<keyword evidence="5 10" id="KW-0808">Transferase</keyword>
<comment type="caution">
    <text evidence="16">The sequence shown here is derived from an EMBL/GenBank/DDBJ whole genome shotgun (WGS) entry which is preliminary data.</text>
</comment>
<organism evidence="16 17">
    <name type="scientific">Cafeteria roenbergensis</name>
    <name type="common">Marine flagellate</name>
    <dbReference type="NCBI Taxonomy" id="33653"/>
    <lineage>
        <taxon>Eukaryota</taxon>
        <taxon>Sar</taxon>
        <taxon>Stramenopiles</taxon>
        <taxon>Bigyra</taxon>
        <taxon>Opalozoa</taxon>
        <taxon>Bicosoecida</taxon>
        <taxon>Cafeteriaceae</taxon>
        <taxon>Cafeteria</taxon>
    </lineage>
</organism>
<feature type="active site" description="Proton acceptor" evidence="10">
    <location>
        <position position="507"/>
    </location>
</feature>
<feature type="compositionally biased region" description="Basic residues" evidence="12">
    <location>
        <begin position="1500"/>
        <end position="1518"/>
    </location>
</feature>
<evidence type="ECO:0000256" key="6">
    <source>
        <dbReference type="ARBA" id="ARBA00022691"/>
    </source>
</evidence>
<dbReference type="EC" id="2.1.1.-" evidence="10"/>
<comment type="similarity">
    <text evidence="10">Belongs to the class I-like SAM-binding methyltransferase superfamily. RNA methyltransferase RlmE family. SPB1 subfamily.</text>
</comment>
<feature type="compositionally biased region" description="Acidic residues" evidence="12">
    <location>
        <begin position="1288"/>
        <end position="1322"/>
    </location>
</feature>
<feature type="repeat" description="ANK" evidence="11">
    <location>
        <begin position="346"/>
        <end position="372"/>
    </location>
</feature>
<feature type="compositionally biased region" description="Gly residues" evidence="12">
    <location>
        <begin position="1076"/>
        <end position="1085"/>
    </location>
</feature>
<evidence type="ECO:0000256" key="10">
    <source>
        <dbReference type="HAMAP-Rule" id="MF_03163"/>
    </source>
</evidence>
<dbReference type="Pfam" id="PF12796">
    <property type="entry name" value="Ank_2"/>
    <property type="match status" value="3"/>
</dbReference>
<feature type="compositionally biased region" description="Acidic residues" evidence="12">
    <location>
        <begin position="797"/>
        <end position="813"/>
    </location>
</feature>
<feature type="binding site" evidence="10">
    <location>
        <position position="467"/>
    </location>
    <ligand>
        <name>S-adenosyl-L-methionine</name>
        <dbReference type="ChEBI" id="CHEBI:59789"/>
    </ligand>
</feature>
<feature type="repeat" description="ANK" evidence="11">
    <location>
        <begin position="278"/>
        <end position="310"/>
    </location>
</feature>
<feature type="repeat" description="ANK" evidence="11">
    <location>
        <begin position="40"/>
        <end position="72"/>
    </location>
</feature>
<feature type="compositionally biased region" description="Basic and acidic residues" evidence="12">
    <location>
        <begin position="1234"/>
        <end position="1252"/>
    </location>
</feature>
<dbReference type="PROSITE" id="PS50088">
    <property type="entry name" value="ANK_REPEAT"/>
    <property type="match status" value="10"/>
</dbReference>
<evidence type="ECO:0000256" key="5">
    <source>
        <dbReference type="ARBA" id="ARBA00022679"/>
    </source>
</evidence>
<dbReference type="InterPro" id="IPR029063">
    <property type="entry name" value="SAM-dependent_MTases_sf"/>
</dbReference>
<feature type="region of interest" description="Disordered" evidence="12">
    <location>
        <begin position="1025"/>
        <end position="1328"/>
    </location>
</feature>
<dbReference type="HAMAP" id="MF_03163">
    <property type="entry name" value="RNA_methyltr_E_SPB1"/>
    <property type="match status" value="1"/>
</dbReference>
<keyword evidence="6 10" id="KW-0949">S-adenosyl-L-methionine</keyword>
<feature type="compositionally biased region" description="Acidic residues" evidence="12">
    <location>
        <begin position="1059"/>
        <end position="1073"/>
    </location>
</feature>
<evidence type="ECO:0000256" key="11">
    <source>
        <dbReference type="PROSITE-ProRule" id="PRU00023"/>
    </source>
</evidence>
<comment type="catalytic activity">
    <reaction evidence="10">
        <text>a ribonucleotide in rRNA + S-adenosyl-L-methionine = a 2'-O-methylribonucleotide in rRNA + S-adenosyl-L-homocysteine + H(+)</text>
        <dbReference type="Rhea" id="RHEA:48628"/>
        <dbReference type="Rhea" id="RHEA-COMP:12164"/>
        <dbReference type="Rhea" id="RHEA-COMP:12165"/>
        <dbReference type="ChEBI" id="CHEBI:15378"/>
        <dbReference type="ChEBI" id="CHEBI:57856"/>
        <dbReference type="ChEBI" id="CHEBI:59789"/>
        <dbReference type="ChEBI" id="CHEBI:90675"/>
        <dbReference type="ChEBI" id="CHEBI:90676"/>
    </reaction>
</comment>
<feature type="compositionally biased region" description="Basic and acidic residues" evidence="12">
    <location>
        <begin position="1170"/>
        <end position="1181"/>
    </location>
</feature>
<feature type="domain" description="Ribosomal RNA methyltransferase FtsJ" evidence="13">
    <location>
        <begin position="374"/>
        <end position="550"/>
    </location>
</feature>
<dbReference type="Pfam" id="PF07780">
    <property type="entry name" value="Spb1_C"/>
    <property type="match status" value="1"/>
</dbReference>
<feature type="binding site" evidence="10">
    <location>
        <position position="426"/>
    </location>
    <ligand>
        <name>S-adenosyl-L-methionine</name>
        <dbReference type="ChEBI" id="CHEBI:59789"/>
    </ligand>
</feature>
<feature type="compositionally biased region" description="Acidic residues" evidence="12">
    <location>
        <begin position="1148"/>
        <end position="1167"/>
    </location>
</feature>
<protein>
    <recommendedName>
        <fullName evidence="10">Putative rRNA methyltransferase</fullName>
        <ecNumber evidence="10">2.1.1.-</ecNumber>
    </recommendedName>
    <alternativeName>
        <fullName evidence="10">2'-O-ribose RNA methyltransferase SPB1 homolog</fullName>
    </alternativeName>
</protein>
<keyword evidence="7" id="KW-0677">Repeat</keyword>
<feature type="repeat" description="ANK" evidence="11">
    <location>
        <begin position="176"/>
        <end position="208"/>
    </location>
</feature>
<dbReference type="Pfam" id="PF13637">
    <property type="entry name" value="Ank_4"/>
    <property type="match status" value="2"/>
</dbReference>
<feature type="compositionally biased region" description="Acidic residues" evidence="12">
    <location>
        <begin position="822"/>
        <end position="833"/>
    </location>
</feature>
<dbReference type="SUPFAM" id="SSF48403">
    <property type="entry name" value="Ankyrin repeat"/>
    <property type="match status" value="1"/>
</dbReference>
<evidence type="ECO:0000259" key="13">
    <source>
        <dbReference type="Pfam" id="PF01728"/>
    </source>
</evidence>
<feature type="region of interest" description="Disordered" evidence="12">
    <location>
        <begin position="1465"/>
        <end position="1518"/>
    </location>
</feature>
<feature type="compositionally biased region" description="Basic and acidic residues" evidence="12">
    <location>
        <begin position="1191"/>
        <end position="1206"/>
    </location>
</feature>
<dbReference type="Gene3D" id="1.25.40.20">
    <property type="entry name" value="Ankyrin repeat-containing domain"/>
    <property type="match status" value="4"/>
</dbReference>
<dbReference type="PRINTS" id="PR01415">
    <property type="entry name" value="ANKYRIN"/>
</dbReference>
<feature type="compositionally biased region" description="Basic and acidic residues" evidence="12">
    <location>
        <begin position="1027"/>
        <end position="1049"/>
    </location>
</feature>
<dbReference type="FunFam" id="3.40.50.150:FF:000004">
    <property type="entry name" value="AdoMet-dependent rRNA methyltransferase SPB1"/>
    <property type="match status" value="1"/>
</dbReference>
<dbReference type="InterPro" id="IPR015507">
    <property type="entry name" value="rRNA-MeTfrase_E"/>
</dbReference>
<evidence type="ECO:0000256" key="8">
    <source>
        <dbReference type="ARBA" id="ARBA00023043"/>
    </source>
</evidence>
<dbReference type="InterPro" id="IPR002877">
    <property type="entry name" value="RNA_MeTrfase_FtsJ_dom"/>
</dbReference>
<dbReference type="InterPro" id="IPR024576">
    <property type="entry name" value="rRNA_MeTfrase_Spb1_DUF3381"/>
</dbReference>
<reference evidence="16 17" key="1">
    <citation type="submission" date="2019-07" db="EMBL/GenBank/DDBJ databases">
        <title>Genomes of Cafeteria roenbergensis.</title>
        <authorList>
            <person name="Fischer M.G."/>
            <person name="Hackl T."/>
            <person name="Roman M."/>
        </authorList>
    </citation>
    <scope>NUCLEOTIDE SEQUENCE [LARGE SCALE GENOMIC DNA]</scope>
    <source>
        <strain evidence="16 17">RCC970-E3</strain>
    </source>
</reference>
<evidence type="ECO:0000256" key="12">
    <source>
        <dbReference type="SAM" id="MobiDB-lite"/>
    </source>
</evidence>
<dbReference type="InterPro" id="IPR050889">
    <property type="entry name" value="Dendritic_Spine_Reg/Scaffold"/>
</dbReference>
<feature type="compositionally biased region" description="Basic and acidic residues" evidence="12">
    <location>
        <begin position="1482"/>
        <end position="1494"/>
    </location>
</feature>
<feature type="repeat" description="ANK" evidence="11">
    <location>
        <begin position="74"/>
        <end position="106"/>
    </location>
</feature>
<evidence type="ECO:0000256" key="3">
    <source>
        <dbReference type="ARBA" id="ARBA00022552"/>
    </source>
</evidence>
<evidence type="ECO:0000259" key="15">
    <source>
        <dbReference type="Pfam" id="PF11861"/>
    </source>
</evidence>
<evidence type="ECO:0000313" key="16">
    <source>
        <dbReference type="EMBL" id="KAA0164642.1"/>
    </source>
</evidence>
<keyword evidence="4 10" id="KW-0489">Methyltransferase</keyword>
<keyword evidence="9 10" id="KW-0539">Nucleus</keyword>
<accession>A0A5A8DH34</accession>
<dbReference type="SUPFAM" id="SSF53335">
    <property type="entry name" value="S-adenosyl-L-methionine-dependent methyltransferases"/>
    <property type="match status" value="1"/>
</dbReference>
<feature type="domain" description="Ribosomal RNA methyltransferase SPB1-like C-terminal" evidence="14">
    <location>
        <begin position="1297"/>
        <end position="1500"/>
    </location>
</feature>
<comment type="function">
    <text evidence="10">Probable methyltransferase involved in the maturation of rRNA and in the biogenesis of ribosomal subunits.</text>
</comment>
<dbReference type="GO" id="GO:0005730">
    <property type="term" value="C:nucleolus"/>
    <property type="evidence" value="ECO:0007669"/>
    <property type="project" value="UniProtKB-SubCell"/>
</dbReference>
<evidence type="ECO:0000256" key="2">
    <source>
        <dbReference type="ARBA" id="ARBA00022517"/>
    </source>
</evidence>
<dbReference type="InterPro" id="IPR036770">
    <property type="entry name" value="Ankyrin_rpt-contain_sf"/>
</dbReference>
<dbReference type="SMART" id="SM00248">
    <property type="entry name" value="ANK"/>
    <property type="match status" value="10"/>
</dbReference>
<comment type="subcellular location">
    <subcellularLocation>
        <location evidence="1 10">Nucleus</location>
        <location evidence="1 10">Nucleolus</location>
    </subcellularLocation>
</comment>
<feature type="repeat" description="ANK" evidence="11">
    <location>
        <begin position="142"/>
        <end position="174"/>
    </location>
</feature>
<evidence type="ECO:0000256" key="1">
    <source>
        <dbReference type="ARBA" id="ARBA00004604"/>
    </source>
</evidence>
<dbReference type="Pfam" id="PF01728">
    <property type="entry name" value="FtsJ"/>
    <property type="match status" value="1"/>
</dbReference>
<dbReference type="InterPro" id="IPR002110">
    <property type="entry name" value="Ankyrin_rpt"/>
</dbReference>
<keyword evidence="3 10" id="KW-0698">rRNA processing</keyword>
<proteinExistence type="inferred from homology"/>
<keyword evidence="8 11" id="KW-0040">ANK repeat</keyword>
<feature type="repeat" description="ANK" evidence="11">
    <location>
        <begin position="108"/>
        <end position="140"/>
    </location>
</feature>
<dbReference type="InterPro" id="IPR028589">
    <property type="entry name" value="SPB1-like"/>
</dbReference>
<evidence type="ECO:0000313" key="17">
    <source>
        <dbReference type="Proteomes" id="UP000324907"/>
    </source>
</evidence>
<evidence type="ECO:0000256" key="9">
    <source>
        <dbReference type="ARBA" id="ARBA00023242"/>
    </source>
</evidence>
<feature type="compositionally biased region" description="Basic and acidic residues" evidence="12">
    <location>
        <begin position="834"/>
        <end position="848"/>
    </location>
</feature>
<sequence length="1518" mass="162321">MADPTGLGREMLEAARRGDAVRLGALVAAEQGLNVACDGRGRTPLLLACKDGHEAVVRLLVEAGADVNKATTDIGVTPLYNACWNGHDAVARLLVEAGADVNKATTDGGATPLFIACEDGHDAVVRLLVEAGADVNKARTNDGATPLFMACHNGHDAVAQLLVVAGADVNKATTDDGTTPLYTACWNGHNAVVRLLVKAGADVNKARTSDGATPLYRACQNGHDAVVRLLVEAGADVNKARTSDGATPLYRACQKGHDAVARLLVEAGADVNKARTDDGVTPLLIACHNGHDAVVQLLVEAGADVNKATPDNGATPLYTACQKGHEAVVRLLVEAGADVNKATTDDGATPLFIACENGHDAVARLLVEAGADGYRARSAFKLIQLNKKFDFLAGSKVLIDLCAAPGGWCQVAAKHMAPGSTIIGVDIAPIKPIRGVIAHQADITTGRCRQLLSKDLGPRKADVVLHDGAPNVGADWIKDAYTQSELVLLSLKLAAEFLREGGWFITKVFRSQDYHALLWVFGLLFDRVTATKPHSSRSVSAEIFVACKGFKAPRKLDPRLLDPKHVFREVGAADPDAADDGKGAAGDAARSVGGASAVSLSALRRAKIAGAGASIHGGSVASGRHEDPLAAPALSGAQADVQLRTMARTRFEALDAKTERRRQRNGYDASLGQVLRRVVPAVAFIRSHDPVGILADATELLLAPPPESAGEEDVDPALLASEDARLAADPATTPEVRALCQDLQLLGRKDLRNLLRWRGSVLHKWRREDKALAAESAREAAEAAGQASSSGEAAPAVDDEGFGAVASDDEGDDPFASRPDSDAEDGSDDDDDAGDGREGALTEAERFARSRAKREKKKAAKARQRALQRKAWHIDGQAVDLTMTDQEHSLFSLATLKSKADLAAFRSGVAAPVEREQEPAGLRDGAGIRKFRTTGLAREDDGDDDGARVADLEEALDADWRSLQARRAKREADMAALAEAGEGPSMGVRLSRKQRLGLMAEVAEKQMLGKLDAEHQRYLEQLSRARAAAEGRRRPRDVPGERRVRRSGDDADYVSSESSGDEDSDESESDDDKADGGGLLMGQGDTGPRSSTSEARMARWFGSGAFGAGGLNVMEGLGPSPREAGGKVVDMADLGNTRRKKRQRDEASEVADAEGQESSDDDSDDGLPDFMRDLPKSDMDKRRARLRKHREREAAKAARLERKELKMVPAALAAAGVRLEGIPSAVDDEDEDHGEPREELSEREISRRDLIRRGMGAVVDDSAAPAPAAPRAKRMRGASKPRSASVPADDEDEEGGDQDSDEDDSSDEEAAVASDEDEDDPRLEDYDSDTHAEILALGKLMRRHSKAKDLVDASYNRYAFDDPALPTWFVADESRHFRPQLPITRDDVDKIKQQFRDISQRPIHKVAEARARKKMRATKVADKTRKRAAAIAESEEMDERAKAKAVERVFAKATVRKPSSVYVMASKSGTSAQGPRGGAKVKVVDRRLKSDKKGATRAAKGGKKSHKSGKATRSHRRK</sequence>
<feature type="binding site" evidence="10">
    <location>
        <position position="408"/>
    </location>
    <ligand>
        <name>S-adenosyl-L-methionine</name>
        <dbReference type="ChEBI" id="CHEBI:59789"/>
    </ligand>
</feature>
<dbReference type="Proteomes" id="UP000324907">
    <property type="component" value="Unassembled WGS sequence"/>
</dbReference>
<evidence type="ECO:0000259" key="14">
    <source>
        <dbReference type="Pfam" id="PF07780"/>
    </source>
</evidence>
<feature type="region of interest" description="Disordered" evidence="12">
    <location>
        <begin position="777"/>
        <end position="864"/>
    </location>
</feature>
<feature type="repeat" description="ANK" evidence="11">
    <location>
        <begin position="244"/>
        <end position="276"/>
    </location>
</feature>
<dbReference type="GO" id="GO:0008649">
    <property type="term" value="F:rRNA methyltransferase activity"/>
    <property type="evidence" value="ECO:0007669"/>
    <property type="project" value="UniProtKB-UniRule"/>
</dbReference>
<dbReference type="HAMAP" id="MF_01547">
    <property type="entry name" value="RNA_methyltr_E"/>
    <property type="match status" value="1"/>
</dbReference>
<dbReference type="EMBL" id="VLTL01000053">
    <property type="protein sequence ID" value="KAA0164642.1"/>
    <property type="molecule type" value="Genomic_DNA"/>
</dbReference>
<evidence type="ECO:0000256" key="4">
    <source>
        <dbReference type="ARBA" id="ARBA00022603"/>
    </source>
</evidence>
<evidence type="ECO:0000256" key="7">
    <source>
        <dbReference type="ARBA" id="ARBA00022737"/>
    </source>
</evidence>
<dbReference type="PROSITE" id="PS50297">
    <property type="entry name" value="ANK_REP_REGION"/>
    <property type="match status" value="10"/>
</dbReference>
<gene>
    <name evidence="16" type="ORF">FNF28_03703</name>
</gene>
<keyword evidence="2 10" id="KW-0690">Ribosome biogenesis</keyword>
<feature type="repeat" description="ANK" evidence="11">
    <location>
        <begin position="312"/>
        <end position="344"/>
    </location>
</feature>
<dbReference type="Gene3D" id="3.40.50.150">
    <property type="entry name" value="Vaccinia Virus protein VP39"/>
    <property type="match status" value="1"/>
</dbReference>
<feature type="compositionally biased region" description="Low complexity" evidence="12">
    <location>
        <begin position="782"/>
        <end position="796"/>
    </location>
</feature>
<feature type="compositionally biased region" description="Basic residues" evidence="12">
    <location>
        <begin position="849"/>
        <end position="864"/>
    </location>
</feature>
<dbReference type="PANTHER" id="PTHR24166">
    <property type="entry name" value="ROLLING PEBBLES, ISOFORM B"/>
    <property type="match status" value="1"/>
</dbReference>
<dbReference type="InterPro" id="IPR012920">
    <property type="entry name" value="rRNA_MeTfrase_SPB1-like_C"/>
</dbReference>
<feature type="repeat" description="ANK" evidence="11">
    <location>
        <begin position="210"/>
        <end position="242"/>
    </location>
</feature>
<name>A0A5A8DH34_CAFRO</name>
<feature type="binding site" evidence="10">
    <location>
        <position position="442"/>
    </location>
    <ligand>
        <name>S-adenosyl-L-methionine</name>
        <dbReference type="ChEBI" id="CHEBI:59789"/>
    </ligand>
</feature>